<sequence>MYEQGGDPDFWWKFLLLLVFVILSSMAFNFITRKIFKVERQKLFSYNHINEKHKKVDWTIRLSTIALLIIGFAINSTRNPTEWFWFFQTWFILILFIFSSQTAKAIMERKYAENRNRYKVTISESVFIMFIFLTLYLTDFWGLL</sequence>
<feature type="transmembrane region" description="Helical" evidence="1">
    <location>
        <begin position="58"/>
        <end position="77"/>
    </location>
</feature>
<keyword evidence="3" id="KW-1185">Reference proteome</keyword>
<name>A0ABV7KLD3_PLAOK</name>
<accession>A0ABV7KLD3</accession>
<protein>
    <submittedName>
        <fullName evidence="2">DUF4181 domain-containing protein</fullName>
    </submittedName>
</protein>
<reference evidence="3" key="1">
    <citation type="journal article" date="2019" name="Int. J. Syst. Evol. Microbiol.">
        <title>The Global Catalogue of Microorganisms (GCM) 10K type strain sequencing project: providing services to taxonomists for standard genome sequencing and annotation.</title>
        <authorList>
            <consortium name="The Broad Institute Genomics Platform"/>
            <consortium name="The Broad Institute Genome Sequencing Center for Infectious Disease"/>
            <person name="Wu L."/>
            <person name="Ma J."/>
        </authorList>
    </citation>
    <scope>NUCLEOTIDE SEQUENCE [LARGE SCALE GENOMIC DNA]</scope>
    <source>
        <strain evidence="3">CCM 320</strain>
    </source>
</reference>
<dbReference type="Proteomes" id="UP001595625">
    <property type="component" value="Unassembled WGS sequence"/>
</dbReference>
<dbReference type="Pfam" id="PF13789">
    <property type="entry name" value="DUF4181"/>
    <property type="match status" value="1"/>
</dbReference>
<proteinExistence type="predicted"/>
<evidence type="ECO:0000256" key="1">
    <source>
        <dbReference type="SAM" id="Phobius"/>
    </source>
</evidence>
<feature type="transmembrane region" description="Helical" evidence="1">
    <location>
        <begin position="120"/>
        <end position="138"/>
    </location>
</feature>
<evidence type="ECO:0000313" key="3">
    <source>
        <dbReference type="Proteomes" id="UP001595625"/>
    </source>
</evidence>
<feature type="transmembrane region" description="Helical" evidence="1">
    <location>
        <begin position="83"/>
        <end position="99"/>
    </location>
</feature>
<keyword evidence="1" id="KW-0812">Transmembrane</keyword>
<dbReference type="RefSeq" id="WP_117313174.1">
    <property type="nucleotide sequence ID" value="NZ_JBHRUJ010000004.1"/>
</dbReference>
<gene>
    <name evidence="2" type="ORF">ACFOEJ_03895</name>
</gene>
<dbReference type="InterPro" id="IPR025441">
    <property type="entry name" value="DUF4181"/>
</dbReference>
<feature type="transmembrane region" description="Helical" evidence="1">
    <location>
        <begin position="12"/>
        <end position="32"/>
    </location>
</feature>
<keyword evidence="1" id="KW-1133">Transmembrane helix</keyword>
<evidence type="ECO:0000313" key="2">
    <source>
        <dbReference type="EMBL" id="MFC3210217.1"/>
    </source>
</evidence>
<comment type="caution">
    <text evidence="2">The sequence shown here is derived from an EMBL/GenBank/DDBJ whole genome shotgun (WGS) entry which is preliminary data.</text>
</comment>
<organism evidence="2 3">
    <name type="scientific">Planomicrobium okeanokoites</name>
    <name type="common">Planococcus okeanokoites</name>
    <name type="synonym">Flavobacterium okeanokoites</name>
    <dbReference type="NCBI Taxonomy" id="244"/>
    <lineage>
        <taxon>Bacteria</taxon>
        <taxon>Bacillati</taxon>
        <taxon>Bacillota</taxon>
        <taxon>Bacilli</taxon>
        <taxon>Bacillales</taxon>
        <taxon>Caryophanaceae</taxon>
        <taxon>Planomicrobium</taxon>
    </lineage>
</organism>
<keyword evidence="1" id="KW-0472">Membrane</keyword>
<dbReference type="EMBL" id="JBHRUJ010000004">
    <property type="protein sequence ID" value="MFC3210217.1"/>
    <property type="molecule type" value="Genomic_DNA"/>
</dbReference>